<dbReference type="SUPFAM" id="SSF52540">
    <property type="entry name" value="P-loop containing nucleoside triphosphate hydrolases"/>
    <property type="match status" value="1"/>
</dbReference>
<gene>
    <name evidence="8" type="ORF">C1645_870713</name>
</gene>
<proteinExistence type="predicted"/>
<evidence type="ECO:0000256" key="6">
    <source>
        <dbReference type="SAM" id="MobiDB-lite"/>
    </source>
</evidence>
<dbReference type="InterPro" id="IPR000967">
    <property type="entry name" value="Znf_NFX1"/>
</dbReference>
<evidence type="ECO:0000256" key="5">
    <source>
        <dbReference type="SAM" id="Coils"/>
    </source>
</evidence>
<keyword evidence="1" id="KW-0479">Metal-binding</keyword>
<evidence type="ECO:0000256" key="3">
    <source>
        <dbReference type="ARBA" id="ARBA00022771"/>
    </source>
</evidence>
<dbReference type="InterPro" id="IPR027417">
    <property type="entry name" value="P-loop_NTPase"/>
</dbReference>
<keyword evidence="3" id="KW-0863">Zinc-finger</keyword>
<dbReference type="InterPro" id="IPR045055">
    <property type="entry name" value="DNA2/NAM7-like"/>
</dbReference>
<sequence>MTEKRGRGGGHDRRHEASESYRINPSLKLTIPEIIKLQQETTIANFSFSSLTYKNSDRIVFIINGEQITTTWKKVLRNRNPWDQDDVRMFVSSALVTADTQSSYKIEELVTELGKSENGLKRLKEIIEFPMSCDAGVSNNKVLSFQYVILPLFGLLTRNAIAECTLEAYVLAIFMVVYTNLDSFFYNNVMKRLETLVRRNSVVDLRVSVQKLLSRNQYSFVPYSVGVFLLIIVRFLTELLHRIKEASTNETMHKIACDLQRLKTVYQQSIEQKQASASTDPLINNLDTRKYFFMILEEEMETMNKMMNNGRILEQSPNSKKLNAKNRESYRKVDTERIYDKPGESSKNGKRHDNGFEEISKISIIRELAKQVDTEIIYDPPDKRHDNDFEEISKISIIPTEDEILCNRRPFLPSPLPDAPHFLLDGAARLLDIQFRLLREDMLNPIRGGIINFLAELYDHSSSNKKNSKLEKILNEGGRFTYNNNITDNGDLQVYKDIKFVDVTCNVPKGLVCTLKFTPPPNFRNSTKKLVNDNLIAILLPNQDLNSDSYSIYFGVIMSRNGARVDIKFNNPSIYPIALNEILNHEKNKEKKAKIFMVESTSVYLEAYQHILKNLQIARPSSLPFEKYLAPKLDDREGKGKKITIGKPMYTRVPGFKFDLSVLSKYKQNLKLNVASTYDEVAKNIIKYSNISKPKDVPQYGLDKTQAEALIFALTREIALIEGPPGTGKTVIGVQIMKVLLAKENRGINIGPIIIICYTNHALDQFLEHLLDEGITENMVRLGTRTKSDKIQKYTLGKVRARGVYPIILLLEKIEEEVENIKISFKRIMNWNDACEYLKNKERRFFNKLNYVTHNDLPGWVLEVDYTNESEEFQNISSEESEDDQYSSAEETEEESQNSSDESEEESQNSNDEKIEEPQNGFQVVRYKRKKKSTIFAQWLDGEDIKIIKERKKFLLNIEDIDSDDEESQFIENYKEPITNRSLEELLEDNKIWKMSRQERRKLHDYWRANFYEEKLSILQENHEKTRQKMNELYDEERRRILLTKDVIGMTTSGAAKFQKLIRYIDPKIIVCEEAGEVLEAHILSALTPSTQHLILIGDHNQLRPHIATHNLSMDSSIGMNYQLDKSLFERLVDGNSAIKIEKTQLSTQRRMRKEISELIKETLYENLEDGDNTAKYPDVRGALHNVYFIDHRYPEDNSGSDLGQSHVNMYEVKMVVEMVKYFVRNGYTKPEDIAVLTPYLGQMSKIKEALSKSFVVVLDERDAENIADIEQEDENDQTDKKRIQKSLNQQVTLRTVDNFQGEEANIVIISLVRNFSRYGNGTIGFLKSKNRSNVLLSRAREGMYLLGNSELMAMKSKDMWAPVINILHKRNPPQIGFGMPIVCNRHPDYMKIITEPEQFAKFCPNGGCTNTCNLPLSCGHTCVFKCHSDNLNHIGVDCFKNCTKLHSVCGHPCPKLCYQDCGKCEFPIGDIILPGCGHTLPNAKCWQNQTKEEINCIFPIDIILPDCGHTFKNVECWKNKIKEKLKCKVLIDIILSECGHPLQNVECWKVKAKESFTCNFPIDITLPSCGHTLQNVECWKNKIKEKLKCNTLIDVVLPDCGHTLQNIECWKSQAKELPDCNTPIDIILSDCGHTLHDVECWKNKANQLPKCNAPVAITLPGCGHTLQNVKCWKIKANQLPKCNALVDITLPGCGHILNVECWKSEETIQCNLSIDVKLPSCGHTLQDVKCWKNQKNELPKCNTFVEITLPCLHLLRNVECWKQQFEEELPKCKNLVDITLSGCGHTLRNVECWKIKANRLPKCNALVDITLPCSHLLRNVECWKQQFEEELPKCNTPVSVPSPNCDHKLQNVKCWKSQINELPKCNTLIDVKSPKCGHILQGVKCWKSQTNELPMCNTLIDIELPCGHPLQSVECWRNKQIKETAKCDVLISYKFPDCGHMLRNVECSQIETIKCMNQVKKKLPNCEHFKTVQCSKPVNDIKCKEKCGEYLKCGHKCLKSCSECQKRSKSNNNKRTNHGRCKKICKTLLFCGHKCNEYCHEGKECPPCSQSCTVVCEHIKPCSKNCLEPCNICAKNCSWECKHQGKCELSCGTPCNRLPCNESCDKKLKCGHKCTGICGEICPNFCINCAPKKVKNQLSDRNIDWNKERMIILSCGHAYTMKTLDKLMGMKDYYKGSIEGGWTSIKELPTSTNTKTCPECQTPIKDIRRYGRIIKKHILDVQTKKFLVKHGSKLKEINKKINSFVSEDKIRNRRKKLKKELPKSELRPRGLVFKECDINKKQNTITPYNYFESIEKHHGFDEDSEQVWLDHVGPLLQYYRELISIYRASPHRKAFETTVSNLNAKGNSEDLSARVSNLTFQETLSQIGISVSQVDSRIHLDAFLEIINIQKILYHEILFIIDELSKEPIHGVIEDKDIITIKEVWTIFADKLQLSIQNHLHRIRNEAESTYYGRHLLIIDVEMLEIDLKKLIYQLKYPQNGIFDRALQDRIIKKCDDINKSIGDISRSNRYYNAEDELKDDIHRWLEILWKICEDVETCAENFSSNIDDKLIIHKANISEYN</sequence>
<feature type="region of interest" description="Disordered" evidence="6">
    <location>
        <begin position="872"/>
        <end position="919"/>
    </location>
</feature>
<keyword evidence="2" id="KW-0677">Repeat</keyword>
<dbReference type="OrthoDB" id="2423195at2759"/>
<dbReference type="PANTHER" id="PTHR10887">
    <property type="entry name" value="DNA2/NAM7 HELICASE FAMILY"/>
    <property type="match status" value="1"/>
</dbReference>
<name>A0A397TJT3_9GLOM</name>
<accession>A0A397TJT3</accession>
<feature type="compositionally biased region" description="Acidic residues" evidence="6">
    <location>
        <begin position="879"/>
        <end position="907"/>
    </location>
</feature>
<feature type="domain" description="NF-X1-type" evidence="7">
    <location>
        <begin position="1994"/>
        <end position="2024"/>
    </location>
</feature>
<dbReference type="Pfam" id="PF13087">
    <property type="entry name" value="AAA_12"/>
    <property type="match status" value="1"/>
</dbReference>
<keyword evidence="9" id="KW-1185">Reference proteome</keyword>
<dbReference type="EMBL" id="QKYT01000015">
    <property type="protein sequence ID" value="RIA98473.1"/>
    <property type="molecule type" value="Genomic_DNA"/>
</dbReference>
<dbReference type="Proteomes" id="UP000265703">
    <property type="component" value="Unassembled WGS sequence"/>
</dbReference>
<evidence type="ECO:0000256" key="2">
    <source>
        <dbReference type="ARBA" id="ARBA00022737"/>
    </source>
</evidence>
<organism evidence="8 9">
    <name type="scientific">Glomus cerebriforme</name>
    <dbReference type="NCBI Taxonomy" id="658196"/>
    <lineage>
        <taxon>Eukaryota</taxon>
        <taxon>Fungi</taxon>
        <taxon>Fungi incertae sedis</taxon>
        <taxon>Mucoromycota</taxon>
        <taxon>Glomeromycotina</taxon>
        <taxon>Glomeromycetes</taxon>
        <taxon>Glomerales</taxon>
        <taxon>Glomeraceae</taxon>
        <taxon>Glomus</taxon>
    </lineage>
</organism>
<dbReference type="GO" id="GO:0008270">
    <property type="term" value="F:zinc ion binding"/>
    <property type="evidence" value="ECO:0007669"/>
    <property type="project" value="UniProtKB-KW"/>
</dbReference>
<dbReference type="FunFam" id="3.40.50.300:FF:001660">
    <property type="entry name" value="NF-X1 finger and helicase protein, putative"/>
    <property type="match status" value="1"/>
</dbReference>
<dbReference type="InterPro" id="IPR047187">
    <property type="entry name" value="SF1_C_Upf1"/>
</dbReference>
<protein>
    <recommendedName>
        <fullName evidence="7">NF-X1-type domain-containing protein</fullName>
    </recommendedName>
</protein>
<feature type="domain" description="NF-X1-type" evidence="7">
    <location>
        <begin position="1419"/>
        <end position="1445"/>
    </location>
</feature>
<dbReference type="Pfam" id="PF13086">
    <property type="entry name" value="AAA_11"/>
    <property type="match status" value="1"/>
</dbReference>
<evidence type="ECO:0000313" key="8">
    <source>
        <dbReference type="EMBL" id="RIA98473.1"/>
    </source>
</evidence>
<keyword evidence="5" id="KW-0175">Coiled coil</keyword>
<dbReference type="CDD" id="cd06008">
    <property type="entry name" value="NF-X1-zinc-finger"/>
    <property type="match status" value="1"/>
</dbReference>
<dbReference type="SMART" id="SM00438">
    <property type="entry name" value="ZnF_NFX"/>
    <property type="match status" value="4"/>
</dbReference>
<feature type="coiled-coil region" evidence="5">
    <location>
        <begin position="1009"/>
        <end position="1040"/>
    </location>
</feature>
<evidence type="ECO:0000313" key="9">
    <source>
        <dbReference type="Proteomes" id="UP000265703"/>
    </source>
</evidence>
<evidence type="ECO:0000256" key="1">
    <source>
        <dbReference type="ARBA" id="ARBA00022723"/>
    </source>
</evidence>
<evidence type="ECO:0000259" key="7">
    <source>
        <dbReference type="SMART" id="SM00438"/>
    </source>
</evidence>
<dbReference type="CDD" id="cd18808">
    <property type="entry name" value="SF1_C_Upf1"/>
    <property type="match status" value="1"/>
</dbReference>
<comment type="caution">
    <text evidence="8">The sequence shown here is derived from an EMBL/GenBank/DDBJ whole genome shotgun (WGS) entry which is preliminary data.</text>
</comment>
<dbReference type="PANTHER" id="PTHR10887:SF445">
    <property type="entry name" value="NFX1-TYPE ZINC FINGER-CONTAINING PROTEIN 1"/>
    <property type="match status" value="1"/>
</dbReference>
<reference evidence="8 9" key="1">
    <citation type="submission" date="2018-06" db="EMBL/GenBank/DDBJ databases">
        <title>Comparative genomics reveals the genomic features of Rhizophagus irregularis, R. cerebriforme, R. diaphanum and Gigaspora rosea, and their symbiotic lifestyle signature.</title>
        <authorList>
            <person name="Morin E."/>
            <person name="San Clemente H."/>
            <person name="Chen E.C.H."/>
            <person name="De La Providencia I."/>
            <person name="Hainaut M."/>
            <person name="Kuo A."/>
            <person name="Kohler A."/>
            <person name="Murat C."/>
            <person name="Tang N."/>
            <person name="Roy S."/>
            <person name="Loubradou J."/>
            <person name="Henrissat B."/>
            <person name="Grigoriev I.V."/>
            <person name="Corradi N."/>
            <person name="Roux C."/>
            <person name="Martin F.M."/>
        </authorList>
    </citation>
    <scope>NUCLEOTIDE SEQUENCE [LARGE SCALE GENOMIC DNA]</scope>
    <source>
        <strain evidence="8 9">DAOM 227022</strain>
    </source>
</reference>
<dbReference type="InterPro" id="IPR041677">
    <property type="entry name" value="DNA2/NAM7_AAA_11"/>
</dbReference>
<feature type="domain" description="NF-X1-type" evidence="7">
    <location>
        <begin position="1450"/>
        <end position="1467"/>
    </location>
</feature>
<dbReference type="GO" id="GO:0031380">
    <property type="term" value="C:nuclear RNA-directed RNA polymerase complex"/>
    <property type="evidence" value="ECO:0007669"/>
    <property type="project" value="TreeGrafter"/>
</dbReference>
<dbReference type="Gene3D" id="3.40.50.300">
    <property type="entry name" value="P-loop containing nucleotide triphosphate hydrolases"/>
    <property type="match status" value="3"/>
</dbReference>
<dbReference type="GO" id="GO:0031048">
    <property type="term" value="P:regulatory ncRNA-mediated heterochromatin formation"/>
    <property type="evidence" value="ECO:0007669"/>
    <property type="project" value="TreeGrafter"/>
</dbReference>
<dbReference type="InterPro" id="IPR041679">
    <property type="entry name" value="DNA2/NAM7-like_C"/>
</dbReference>
<feature type="domain" description="NF-X1-type" evidence="7">
    <location>
        <begin position="2032"/>
        <end position="2051"/>
    </location>
</feature>
<dbReference type="GO" id="GO:0004386">
    <property type="term" value="F:helicase activity"/>
    <property type="evidence" value="ECO:0007669"/>
    <property type="project" value="InterPro"/>
</dbReference>
<evidence type="ECO:0000256" key="4">
    <source>
        <dbReference type="ARBA" id="ARBA00022833"/>
    </source>
</evidence>
<keyword evidence="4" id="KW-0862">Zinc</keyword>